<reference evidence="5 6" key="1">
    <citation type="submission" date="2020-11" db="EMBL/GenBank/DDBJ databases">
        <title>Fusibacter basophilias sp. nov.</title>
        <authorList>
            <person name="Qiu D."/>
        </authorList>
    </citation>
    <scope>NUCLEOTIDE SEQUENCE [LARGE SCALE GENOMIC DNA]</scope>
    <source>
        <strain evidence="5 6">Q10-2</strain>
    </source>
</reference>
<name>A0ABR9ZSQ6_9FIRM</name>
<dbReference type="Proteomes" id="UP000614200">
    <property type="component" value="Unassembled WGS sequence"/>
</dbReference>
<dbReference type="Pfam" id="PF01408">
    <property type="entry name" value="GFO_IDH_MocA"/>
    <property type="match status" value="1"/>
</dbReference>
<gene>
    <name evidence="5" type="ORF">ISU02_10250</name>
</gene>
<dbReference type="InterPro" id="IPR036291">
    <property type="entry name" value="NAD(P)-bd_dom_sf"/>
</dbReference>
<feature type="domain" description="Gfo/Idh/MocA-like oxidoreductase C-terminal" evidence="4">
    <location>
        <begin position="136"/>
        <end position="345"/>
    </location>
</feature>
<comment type="caution">
    <text evidence="5">The sequence shown here is derived from an EMBL/GenBank/DDBJ whole genome shotgun (WGS) entry which is preliminary data.</text>
</comment>
<dbReference type="Pfam" id="PF02894">
    <property type="entry name" value="GFO_IDH_MocA_C"/>
    <property type="match status" value="1"/>
</dbReference>
<keyword evidence="2" id="KW-0560">Oxidoreductase</keyword>
<dbReference type="PANTHER" id="PTHR43708:SF5">
    <property type="entry name" value="CONSERVED EXPRESSED OXIDOREDUCTASE (EUROFUNG)-RELATED"/>
    <property type="match status" value="1"/>
</dbReference>
<feature type="domain" description="Gfo/Idh/MocA-like oxidoreductase N-terminal" evidence="3">
    <location>
        <begin position="4"/>
        <end position="123"/>
    </location>
</feature>
<proteinExistence type="inferred from homology"/>
<evidence type="ECO:0000259" key="4">
    <source>
        <dbReference type="Pfam" id="PF02894"/>
    </source>
</evidence>
<dbReference type="InterPro" id="IPR051317">
    <property type="entry name" value="Gfo/Idh/MocA_oxidoreduct"/>
</dbReference>
<keyword evidence="6" id="KW-1185">Reference proteome</keyword>
<organism evidence="5 6">
    <name type="scientific">Fusibacter ferrireducens</name>
    <dbReference type="NCBI Taxonomy" id="2785058"/>
    <lineage>
        <taxon>Bacteria</taxon>
        <taxon>Bacillati</taxon>
        <taxon>Bacillota</taxon>
        <taxon>Clostridia</taxon>
        <taxon>Eubacteriales</taxon>
        <taxon>Eubacteriales Family XII. Incertae Sedis</taxon>
        <taxon>Fusibacter</taxon>
    </lineage>
</organism>
<evidence type="ECO:0000313" key="6">
    <source>
        <dbReference type="Proteomes" id="UP000614200"/>
    </source>
</evidence>
<evidence type="ECO:0000256" key="2">
    <source>
        <dbReference type="ARBA" id="ARBA00023002"/>
    </source>
</evidence>
<dbReference type="InterPro" id="IPR000683">
    <property type="entry name" value="Gfo/Idh/MocA-like_OxRdtase_N"/>
</dbReference>
<dbReference type="EMBL" id="JADKNH010000005">
    <property type="protein sequence ID" value="MBF4693504.1"/>
    <property type="molecule type" value="Genomic_DNA"/>
</dbReference>
<dbReference type="SUPFAM" id="SSF51735">
    <property type="entry name" value="NAD(P)-binding Rossmann-fold domains"/>
    <property type="match status" value="1"/>
</dbReference>
<dbReference type="InterPro" id="IPR004104">
    <property type="entry name" value="Gfo/Idh/MocA-like_OxRdtase_C"/>
</dbReference>
<comment type="similarity">
    <text evidence="1">Belongs to the Gfo/Idh/MocA family.</text>
</comment>
<accession>A0ABR9ZSQ6</accession>
<sequence>MQVLKVGIIGYGLSGRVFHGAVIKGVEGFEVTKIVTSDPVKKAQALSDFQGVEVVASPQAVMDDPQIDLVIVCTPNTSHKPLAEEALRKGKHVVIEKPFTVTLEEAVELIVVAQEMNKCLSVYQNRRFDSDFKTLKRIIEEDKIGRIVEFESHFDRFRNQFKGNAWREEAHPGSGTLYDLGSHLIDQALCLFGLPNEVYGDIRAQRRGAVDDQFEVILYYDELKVTLKAGNLVKEPWPRYMLMGTEGTFVKYGLDVQESILRAGQISYNDQWGQEPEKLYGILNTLSSREVVISEKGDYREYYEAIYEAIVNGAPLPVTAEEGANVIKIIHAAIESNREKRRVEL</sequence>
<evidence type="ECO:0000256" key="1">
    <source>
        <dbReference type="ARBA" id="ARBA00010928"/>
    </source>
</evidence>
<dbReference type="Gene3D" id="3.30.360.10">
    <property type="entry name" value="Dihydrodipicolinate Reductase, domain 2"/>
    <property type="match status" value="1"/>
</dbReference>
<protein>
    <submittedName>
        <fullName evidence="5">Gfo/Idh/MocA family oxidoreductase</fullName>
    </submittedName>
</protein>
<dbReference type="Gene3D" id="3.40.50.720">
    <property type="entry name" value="NAD(P)-binding Rossmann-like Domain"/>
    <property type="match status" value="1"/>
</dbReference>
<dbReference type="PANTHER" id="PTHR43708">
    <property type="entry name" value="CONSERVED EXPRESSED OXIDOREDUCTASE (EUROFUNG)"/>
    <property type="match status" value="1"/>
</dbReference>
<evidence type="ECO:0000259" key="3">
    <source>
        <dbReference type="Pfam" id="PF01408"/>
    </source>
</evidence>
<evidence type="ECO:0000313" key="5">
    <source>
        <dbReference type="EMBL" id="MBF4693504.1"/>
    </source>
</evidence>
<dbReference type="RefSeq" id="WP_194701732.1">
    <property type="nucleotide sequence ID" value="NZ_JADKNH010000005.1"/>
</dbReference>